<sequence>MATEKKRLAITMGDAAGIGPEVIVRAWSDPRIHAFSRPVVLGHPQIMQQAVELLGAKTEVVEDNCESGPATMPCLPIGDDNVLSVAQGTVDPRTGQAAYEALIRAIDETLAGRFDGIVTAPLSKAALHAAGHFYPGHTELLAERCGVTDFAMMLYLPPQELPNSPAGLGVVHVTLHMALSDVFANLSSTAIVEKCHLAQQVMHEGFGLAAPRIGVCALNPHGGESGLFGDEESRIISPAVDQAQAAGINATGPFPTDTLMVRARDGEFDAIVAMYHDQGHIALKLLGMHRAVNITLGLPIVRTSVAHGTAFDRAWQGTAEATGMVAAITTAAKLARK</sequence>
<accession>A0A5C6CK37</accession>
<dbReference type="SUPFAM" id="SSF53659">
    <property type="entry name" value="Isocitrate/Isopropylmalate dehydrogenase-like"/>
    <property type="match status" value="1"/>
</dbReference>
<evidence type="ECO:0000256" key="3">
    <source>
        <dbReference type="ARBA" id="ARBA00023027"/>
    </source>
</evidence>
<evidence type="ECO:0000313" key="5">
    <source>
        <dbReference type="Proteomes" id="UP000318437"/>
    </source>
</evidence>
<dbReference type="GO" id="GO:0046872">
    <property type="term" value="F:metal ion binding"/>
    <property type="evidence" value="ECO:0007669"/>
    <property type="project" value="UniProtKB-KW"/>
</dbReference>
<dbReference type="Gene3D" id="3.40.718.10">
    <property type="entry name" value="Isopropylmalate Dehydrogenase"/>
    <property type="match status" value="1"/>
</dbReference>
<evidence type="ECO:0000256" key="2">
    <source>
        <dbReference type="ARBA" id="ARBA00023002"/>
    </source>
</evidence>
<gene>
    <name evidence="4" type="primary">pdxA</name>
    <name evidence="4" type="ORF">Pla144_33490</name>
</gene>
<dbReference type="EC" id="1.1.1.262" evidence="4"/>
<dbReference type="RefSeq" id="WP_146451712.1">
    <property type="nucleotide sequence ID" value="NZ_SJPS01000005.1"/>
</dbReference>
<dbReference type="GO" id="GO:0050570">
    <property type="term" value="F:4-hydroxythreonine-4-phosphate dehydrogenase activity"/>
    <property type="evidence" value="ECO:0007669"/>
    <property type="project" value="UniProtKB-EC"/>
</dbReference>
<keyword evidence="2 4" id="KW-0560">Oxidoreductase</keyword>
<evidence type="ECO:0000313" key="4">
    <source>
        <dbReference type="EMBL" id="TWU24465.1"/>
    </source>
</evidence>
<keyword evidence="5" id="KW-1185">Reference proteome</keyword>
<dbReference type="PANTHER" id="PTHR30004">
    <property type="entry name" value="4-HYDROXYTHREONINE-4-PHOSPHATE DEHYDROGENASE"/>
    <property type="match status" value="1"/>
</dbReference>
<reference evidence="4 5" key="1">
    <citation type="submission" date="2019-02" db="EMBL/GenBank/DDBJ databases">
        <title>Deep-cultivation of Planctomycetes and their phenomic and genomic characterization uncovers novel biology.</title>
        <authorList>
            <person name="Wiegand S."/>
            <person name="Jogler M."/>
            <person name="Boedeker C."/>
            <person name="Pinto D."/>
            <person name="Vollmers J."/>
            <person name="Rivas-Marin E."/>
            <person name="Kohn T."/>
            <person name="Peeters S.H."/>
            <person name="Heuer A."/>
            <person name="Rast P."/>
            <person name="Oberbeckmann S."/>
            <person name="Bunk B."/>
            <person name="Jeske O."/>
            <person name="Meyerdierks A."/>
            <person name="Storesund J.E."/>
            <person name="Kallscheuer N."/>
            <person name="Luecker S."/>
            <person name="Lage O.M."/>
            <person name="Pohl T."/>
            <person name="Merkel B.J."/>
            <person name="Hornburger P."/>
            <person name="Mueller R.-W."/>
            <person name="Bruemmer F."/>
            <person name="Labrenz M."/>
            <person name="Spormann A.M."/>
            <person name="Op Den Camp H."/>
            <person name="Overmann J."/>
            <person name="Amann R."/>
            <person name="Jetten M.S.M."/>
            <person name="Mascher T."/>
            <person name="Medema M.H."/>
            <person name="Devos D.P."/>
            <person name="Kaster A.-K."/>
            <person name="Ovreas L."/>
            <person name="Rohde M."/>
            <person name="Galperin M.Y."/>
            <person name="Jogler C."/>
        </authorList>
    </citation>
    <scope>NUCLEOTIDE SEQUENCE [LARGE SCALE GENOMIC DNA]</scope>
    <source>
        <strain evidence="4 5">Pla144</strain>
    </source>
</reference>
<evidence type="ECO:0000256" key="1">
    <source>
        <dbReference type="ARBA" id="ARBA00022723"/>
    </source>
</evidence>
<dbReference type="NCBIfam" id="TIGR00557">
    <property type="entry name" value="pdxA"/>
    <property type="match status" value="1"/>
</dbReference>
<organism evidence="4 5">
    <name type="scientific">Bythopirellula polymerisocia</name>
    <dbReference type="NCBI Taxonomy" id="2528003"/>
    <lineage>
        <taxon>Bacteria</taxon>
        <taxon>Pseudomonadati</taxon>
        <taxon>Planctomycetota</taxon>
        <taxon>Planctomycetia</taxon>
        <taxon>Pirellulales</taxon>
        <taxon>Lacipirellulaceae</taxon>
        <taxon>Bythopirellula</taxon>
    </lineage>
</organism>
<keyword evidence="3" id="KW-0520">NAD</keyword>
<name>A0A5C6CK37_9BACT</name>
<dbReference type="PANTHER" id="PTHR30004:SF6">
    <property type="entry name" value="D-THREONATE 4-PHOSPHATE DEHYDROGENASE"/>
    <property type="match status" value="1"/>
</dbReference>
<comment type="caution">
    <text evidence="4">The sequence shown here is derived from an EMBL/GenBank/DDBJ whole genome shotgun (WGS) entry which is preliminary data.</text>
</comment>
<proteinExistence type="predicted"/>
<dbReference type="Pfam" id="PF04166">
    <property type="entry name" value="PdxA"/>
    <property type="match status" value="1"/>
</dbReference>
<dbReference type="InterPro" id="IPR005255">
    <property type="entry name" value="PdxA_fam"/>
</dbReference>
<dbReference type="Proteomes" id="UP000318437">
    <property type="component" value="Unassembled WGS sequence"/>
</dbReference>
<keyword evidence="1" id="KW-0479">Metal-binding</keyword>
<dbReference type="OrthoDB" id="9801783at2"/>
<dbReference type="AlphaFoldDB" id="A0A5C6CK37"/>
<protein>
    <submittedName>
        <fullName evidence="4">4-hydroxythreonine-4-phosphate dehydrogenase</fullName>
        <ecNumber evidence="4">1.1.1.262</ecNumber>
    </submittedName>
</protein>
<dbReference type="GO" id="GO:0051287">
    <property type="term" value="F:NAD binding"/>
    <property type="evidence" value="ECO:0007669"/>
    <property type="project" value="InterPro"/>
</dbReference>
<dbReference type="EMBL" id="SJPS01000005">
    <property type="protein sequence ID" value="TWU24465.1"/>
    <property type="molecule type" value="Genomic_DNA"/>
</dbReference>